<sequence>MTDASPPPDDVPALLAEAQAHHAAMRLDEAEAGYRRILAREPDHPLALGLLGLILVDRPGQEAEAQAVLERHLARRPSDSAGLYSLGRLKARQGDDAGAADLFRRAMAQSPGLAPAHNELGVALNGLGRPDEALAALDQAIATDPAYGAAHANRGAVLAGLGRFGEATDAQLEALRLAPAEPVALRTSLLKTLTRTAGKAGRLDVAEAAARAEHAAHPRDPDIVELLAEVLEAEDHARDALALRNDHARQTGAQPGGATDPEAPRILLLGAVGGGHVPLRYLLDTSRFATLALGMLSHGQPDAPLGGVALASLQAVDVVFNTLGDADRDAGQLAAAKRLCAAIGKPVINPPAAILKTARDQAPRLFARIEGLVTPGVRRVSPAELAHLSIERPLLARPAGDHGGENLVLLRGDADRDAYLASEPPDTLILTDFHDFRSPDGLWRKHRIIFVDRRPYPYHLAIGRDWLVHYWRAEMARSADKKAEEERFLDDWRAVFGPRAAAATEEIGRRLNLDYAGMDCALLPSGELLLFEANACILLHLDEPEAAFPYKHRHVPQIREAFSRLVIDRAAGRG</sequence>
<dbReference type="Gene3D" id="1.25.40.10">
    <property type="entry name" value="Tetratricopeptide repeat domain"/>
    <property type="match status" value="1"/>
</dbReference>
<dbReference type="PANTHER" id="PTHR44858:SF1">
    <property type="entry name" value="UDP-N-ACETYLGLUCOSAMINE--PEPTIDE N-ACETYLGLUCOSAMINYLTRANSFERASE SPINDLY-RELATED"/>
    <property type="match status" value="1"/>
</dbReference>
<accession>A0A975IYH2</accession>
<dbReference type="SMART" id="SM00028">
    <property type="entry name" value="TPR"/>
    <property type="match status" value="4"/>
</dbReference>
<evidence type="ECO:0000256" key="3">
    <source>
        <dbReference type="PROSITE-ProRule" id="PRU00339"/>
    </source>
</evidence>
<evidence type="ECO:0000313" key="5">
    <source>
        <dbReference type="Proteomes" id="UP000676409"/>
    </source>
</evidence>
<proteinExistence type="predicted"/>
<dbReference type="SUPFAM" id="SSF48452">
    <property type="entry name" value="TPR-like"/>
    <property type="match status" value="1"/>
</dbReference>
<dbReference type="InterPro" id="IPR050498">
    <property type="entry name" value="Ycf3"/>
</dbReference>
<protein>
    <submittedName>
        <fullName evidence="4">Tetratricopeptide repeat protein</fullName>
    </submittedName>
</protein>
<gene>
    <name evidence="4" type="ORF">KCG34_11600</name>
</gene>
<dbReference type="PANTHER" id="PTHR44858">
    <property type="entry name" value="TETRATRICOPEPTIDE REPEAT PROTEIN 6"/>
    <property type="match status" value="1"/>
</dbReference>
<evidence type="ECO:0000313" key="4">
    <source>
        <dbReference type="EMBL" id="QUD90451.1"/>
    </source>
</evidence>
<dbReference type="InterPro" id="IPR011990">
    <property type="entry name" value="TPR-like_helical_dom_sf"/>
</dbReference>
<dbReference type="EMBL" id="CP073078">
    <property type="protein sequence ID" value="QUD90451.1"/>
    <property type="molecule type" value="Genomic_DNA"/>
</dbReference>
<dbReference type="KEGG" id="caul:KCG34_11600"/>
<keyword evidence="2 3" id="KW-0802">TPR repeat</keyword>
<dbReference type="Pfam" id="PF13432">
    <property type="entry name" value="TPR_16"/>
    <property type="match status" value="2"/>
</dbReference>
<keyword evidence="5" id="KW-1185">Reference proteome</keyword>
<reference evidence="4" key="1">
    <citation type="submission" date="2021-04" db="EMBL/GenBank/DDBJ databases">
        <title>The complete genome sequence of Caulobacter sp. S6.</title>
        <authorList>
            <person name="Tang Y."/>
            <person name="Ouyang W."/>
            <person name="Liu Q."/>
            <person name="Huang B."/>
            <person name="Guo Z."/>
            <person name="Lei P."/>
        </authorList>
    </citation>
    <scope>NUCLEOTIDE SEQUENCE</scope>
    <source>
        <strain evidence="4">S6</strain>
    </source>
</reference>
<organism evidence="4 5">
    <name type="scientific">Phenylobacterium montanum</name>
    <dbReference type="NCBI Taxonomy" id="2823693"/>
    <lineage>
        <taxon>Bacteria</taxon>
        <taxon>Pseudomonadati</taxon>
        <taxon>Pseudomonadota</taxon>
        <taxon>Alphaproteobacteria</taxon>
        <taxon>Caulobacterales</taxon>
        <taxon>Caulobacteraceae</taxon>
        <taxon>Phenylobacterium</taxon>
    </lineage>
</organism>
<evidence type="ECO:0000256" key="2">
    <source>
        <dbReference type="ARBA" id="ARBA00022803"/>
    </source>
</evidence>
<dbReference type="AlphaFoldDB" id="A0A975IYH2"/>
<evidence type="ECO:0000256" key="1">
    <source>
        <dbReference type="ARBA" id="ARBA00022737"/>
    </source>
</evidence>
<name>A0A975IYH2_9CAUL</name>
<feature type="repeat" description="TPR" evidence="3">
    <location>
        <begin position="114"/>
        <end position="147"/>
    </location>
</feature>
<keyword evidence="1" id="KW-0677">Repeat</keyword>
<dbReference type="PROSITE" id="PS50005">
    <property type="entry name" value="TPR"/>
    <property type="match status" value="1"/>
</dbReference>
<dbReference type="RefSeq" id="WP_211940502.1">
    <property type="nucleotide sequence ID" value="NZ_CP073078.1"/>
</dbReference>
<dbReference type="InterPro" id="IPR019734">
    <property type="entry name" value="TPR_rpt"/>
</dbReference>
<dbReference type="Proteomes" id="UP000676409">
    <property type="component" value="Chromosome"/>
</dbReference>